<dbReference type="EMBL" id="KZ852046">
    <property type="protein sequence ID" value="RDH33711.1"/>
    <property type="molecule type" value="Genomic_DNA"/>
</dbReference>
<dbReference type="RefSeq" id="XP_026626733.1">
    <property type="nucleotide sequence ID" value="XM_026766280.1"/>
</dbReference>
<dbReference type="AlphaFoldDB" id="A0A3F3Q3L4"/>
<name>A0A3F3Q3L4_9EURO</name>
<dbReference type="Proteomes" id="UP000253729">
    <property type="component" value="Unassembled WGS sequence"/>
</dbReference>
<protein>
    <submittedName>
        <fullName evidence="1">Uncharacterized protein</fullName>
    </submittedName>
</protein>
<sequence length="99" mass="10870">MSSPCLLWDYRGMKADARAGLQSKFAPGTYRSQWQGKGDDQYFCRLQRPEPSQSVENEPIGGFKSIPTGPIALLNTLFHHGATGRIAMLFTAQSLLVPG</sequence>
<keyword evidence="2" id="KW-1185">Reference proteome</keyword>
<dbReference type="GeneID" id="38134636"/>
<organism evidence="1 2">
    <name type="scientific">Aspergillus welwitschiae</name>
    <dbReference type="NCBI Taxonomy" id="1341132"/>
    <lineage>
        <taxon>Eukaryota</taxon>
        <taxon>Fungi</taxon>
        <taxon>Dikarya</taxon>
        <taxon>Ascomycota</taxon>
        <taxon>Pezizomycotina</taxon>
        <taxon>Eurotiomycetes</taxon>
        <taxon>Eurotiomycetidae</taxon>
        <taxon>Eurotiales</taxon>
        <taxon>Aspergillaceae</taxon>
        <taxon>Aspergillus</taxon>
        <taxon>Aspergillus subgen. Circumdati</taxon>
    </lineage>
</organism>
<gene>
    <name evidence="1" type="ORF">BDQ94DRAFT_143622</name>
</gene>
<reference evidence="1 2" key="1">
    <citation type="submission" date="2018-07" db="EMBL/GenBank/DDBJ databases">
        <title>The genomes of Aspergillus section Nigri reveals drivers in fungal speciation.</title>
        <authorList>
            <consortium name="DOE Joint Genome Institute"/>
            <person name="Vesth T.C."/>
            <person name="Nybo J."/>
            <person name="Theobald S."/>
            <person name="Brandl J."/>
            <person name="Frisvad J.C."/>
            <person name="Nielsen K.F."/>
            <person name="Lyhne E.K."/>
            <person name="Kogle M.E."/>
            <person name="Kuo A."/>
            <person name="Riley R."/>
            <person name="Clum A."/>
            <person name="Nolan M."/>
            <person name="Lipzen A."/>
            <person name="Salamov A."/>
            <person name="Henrissat B."/>
            <person name="Wiebenga A."/>
            <person name="De vries R.P."/>
            <person name="Grigoriev I.V."/>
            <person name="Mortensen U.H."/>
            <person name="Andersen M.R."/>
            <person name="Baker S.E."/>
        </authorList>
    </citation>
    <scope>NUCLEOTIDE SEQUENCE [LARGE SCALE GENOMIC DNA]</scope>
    <source>
        <strain evidence="1 2">CBS 139.54b</strain>
    </source>
</reference>
<evidence type="ECO:0000313" key="2">
    <source>
        <dbReference type="Proteomes" id="UP000253729"/>
    </source>
</evidence>
<accession>A0A3F3Q3L4</accession>
<evidence type="ECO:0000313" key="1">
    <source>
        <dbReference type="EMBL" id="RDH33711.1"/>
    </source>
</evidence>
<proteinExistence type="predicted"/>